<name>A0ABT1YUH0_9BACL</name>
<dbReference type="EMBL" id="JANQBD010000037">
    <property type="protein sequence ID" value="MCR8636194.1"/>
    <property type="molecule type" value="Genomic_DNA"/>
</dbReference>
<dbReference type="InterPro" id="IPR008964">
    <property type="entry name" value="Invasin/intimin_cell_adhesion"/>
</dbReference>
<keyword evidence="2" id="KW-1185">Reference proteome</keyword>
<gene>
    <name evidence="1" type="ORF">NV381_33910</name>
</gene>
<accession>A0ABT1YUH0</accession>
<evidence type="ECO:0000313" key="1">
    <source>
        <dbReference type="EMBL" id="MCR8636194.1"/>
    </source>
</evidence>
<dbReference type="RefSeq" id="WP_258217723.1">
    <property type="nucleotide sequence ID" value="NZ_JANQBD010000037.1"/>
</dbReference>
<proteinExistence type="predicted"/>
<sequence length="154" mass="16781">MTTYIYAQVQNGTVMAISEGPSEMILLEANDTRLLGTAYIGTTQSFAENSSFNGFKSVVTANKTEIAADDVDSVTITIKIKNWKEEEASTFKGDIKININGSRKDLTVIDGQASYVYKTTTVGIKNISTQDAEGFNYITHGSLTLEAFGELEEL</sequence>
<evidence type="ECO:0000313" key="2">
    <source>
        <dbReference type="Proteomes" id="UP001300012"/>
    </source>
</evidence>
<protein>
    <recommendedName>
        <fullName evidence="3">Phage tail protein</fullName>
    </recommendedName>
</protein>
<comment type="caution">
    <text evidence="1">The sequence shown here is derived from an EMBL/GenBank/DDBJ whole genome shotgun (WGS) entry which is preliminary data.</text>
</comment>
<reference evidence="1 2" key="1">
    <citation type="submission" date="2022-08" db="EMBL/GenBank/DDBJ databases">
        <title>Paenibacillus endoradicis sp. nov., Paenibacillus radicibacter sp. nov and Paenibacillus pararadicis sp. nov., three cold-adapted plant growth-promoting bacteria isolated from root of Larix gmelinii in Great Khingan.</title>
        <authorList>
            <person name="Xue H."/>
        </authorList>
    </citation>
    <scope>NUCLEOTIDE SEQUENCE [LARGE SCALE GENOMIC DNA]</scope>
    <source>
        <strain evidence="1 2">N5-1-1-5</strain>
    </source>
</reference>
<organism evidence="1 2">
    <name type="scientific">Paenibacillus radicis</name>
    <name type="common">ex Xue et al. 2023</name>
    <dbReference type="NCBI Taxonomy" id="2972489"/>
    <lineage>
        <taxon>Bacteria</taxon>
        <taxon>Bacillati</taxon>
        <taxon>Bacillota</taxon>
        <taxon>Bacilli</taxon>
        <taxon>Bacillales</taxon>
        <taxon>Paenibacillaceae</taxon>
        <taxon>Paenibacillus</taxon>
    </lineage>
</organism>
<dbReference type="Proteomes" id="UP001300012">
    <property type="component" value="Unassembled WGS sequence"/>
</dbReference>
<dbReference type="SUPFAM" id="SSF49373">
    <property type="entry name" value="Invasin/intimin cell-adhesion fragments"/>
    <property type="match status" value="1"/>
</dbReference>
<evidence type="ECO:0008006" key="3">
    <source>
        <dbReference type="Google" id="ProtNLM"/>
    </source>
</evidence>